<dbReference type="Gene3D" id="1.25.10.10">
    <property type="entry name" value="Leucine-rich Repeat Variant"/>
    <property type="match status" value="1"/>
</dbReference>
<dbReference type="Pfam" id="PF25780">
    <property type="entry name" value="TPR_IPO5"/>
    <property type="match status" value="1"/>
</dbReference>
<organism evidence="10 11">
    <name type="scientific">Cyclostephanos tholiformis</name>
    <dbReference type="NCBI Taxonomy" id="382380"/>
    <lineage>
        <taxon>Eukaryota</taxon>
        <taxon>Sar</taxon>
        <taxon>Stramenopiles</taxon>
        <taxon>Ochrophyta</taxon>
        <taxon>Bacillariophyta</taxon>
        <taxon>Coscinodiscophyceae</taxon>
        <taxon>Thalassiosirophycidae</taxon>
        <taxon>Stephanodiscales</taxon>
        <taxon>Stephanodiscaceae</taxon>
        <taxon>Cyclostephanos</taxon>
    </lineage>
</organism>
<reference evidence="10 11" key="1">
    <citation type="submission" date="2024-10" db="EMBL/GenBank/DDBJ databases">
        <title>Updated reference genomes for cyclostephanoid diatoms.</title>
        <authorList>
            <person name="Roberts W.R."/>
            <person name="Alverson A.J."/>
        </authorList>
    </citation>
    <scope>NUCLEOTIDE SEQUENCE [LARGE SCALE GENOMIC DNA]</scope>
    <source>
        <strain evidence="10 11">AJA228-03</strain>
    </source>
</reference>
<comment type="subcellular location">
    <subcellularLocation>
        <location evidence="2">Cytoplasm</location>
    </subcellularLocation>
    <subcellularLocation>
        <location evidence="1">Nucleus</location>
    </subcellularLocation>
</comment>
<evidence type="ECO:0000256" key="1">
    <source>
        <dbReference type="ARBA" id="ARBA00004123"/>
    </source>
</evidence>
<feature type="domain" description="Importin N-terminal" evidence="9">
    <location>
        <begin position="30"/>
        <end position="98"/>
    </location>
</feature>
<keyword evidence="3" id="KW-0813">Transport</keyword>
<evidence type="ECO:0000256" key="8">
    <source>
        <dbReference type="SAM" id="MobiDB-lite"/>
    </source>
</evidence>
<evidence type="ECO:0000256" key="6">
    <source>
        <dbReference type="ARBA" id="ARBA00022927"/>
    </source>
</evidence>
<dbReference type="InterPro" id="IPR016024">
    <property type="entry name" value="ARM-type_fold"/>
</dbReference>
<feature type="region of interest" description="Disordered" evidence="8">
    <location>
        <begin position="651"/>
        <end position="673"/>
    </location>
</feature>
<dbReference type="PANTHER" id="PTHR10527">
    <property type="entry name" value="IMPORTIN BETA"/>
    <property type="match status" value="1"/>
</dbReference>
<evidence type="ECO:0000313" key="10">
    <source>
        <dbReference type="EMBL" id="KAL3826862.1"/>
    </source>
</evidence>
<dbReference type="InterPro" id="IPR040122">
    <property type="entry name" value="Importin_beta"/>
</dbReference>
<keyword evidence="7" id="KW-0539">Nucleus</keyword>
<name>A0ABD3SQI5_9STRA</name>
<dbReference type="InterPro" id="IPR057672">
    <property type="entry name" value="TPR_IPO4/5"/>
</dbReference>
<sequence length="1082" mass="115431">MAASLSPAASQMATYLTGLTQPDTLIIRQAEVALKPILKNPESVPAMIEVIKAGNMQSEATRHVAAIVLRKRISGHLGRFDAQTKAALKNELLSILRTEGSRPVRNGVVALVATVCKSEAEAGGDEAQAAAGWPELFQFVAGAAGDAHPEARELAFLLLGEMTDTVGVHLKPQFGTLSGLFGAGLSDADVKVQSASVKALGLLMSYLADEEEIDTFAPLIVPLLSVAESCRMRNDEEVVSTFLDVLYDLSFSPSQVVAKHMSSIVRFALICMADTNLEMAVRDSAALVVATMAESKPKLLGRDTALLAAVVETIFNLIENSDGSAAGALFESNPAWKEDMVDQEGYDPDHADDDNGGITETGMAQGTLDMLACEIPKKYIFEPVVGRCMARLGSADPNQRKAGIACLGVIAEGCAEPLRENLAKVMPHVFQTAGDADARVRECACFALGQISEHCQPEVLGYSSQILPIVFALLDDDNVAVQATSCYVIEMFCERLQPDGVRPLLDPLVNKLASMLKGTTKRSVQEMTVAALAATAVAAEEEFAPYVEGVSTLMSTLMILKEEKTISLRGRALECMGHIAIAVGKEHFRPYFAPTMQCACEGLTFDSTDLHEFAYAAFANLAKVMGEEFAPVLAELVPHLVTVISQDEGQFEKAEEEQGGQFNALDDSDEEDDEGGNLIMHIRTALLETKKGAITALGEMAAHTGPAFVPFMGETMTVLMKAADNWHPLIKTEVADAMSSLIVPCVAQDHGGEIVWDKGDISGPSPLSTNTAQAVVIILKALVNMMKDDNKEVVGKACESVQSVIELCGPHALASVANDCLETTYAILAKEAPCQQPDGYDEDFGDEDDDDHDSFMTSVCDLVGAFGRVMGPHFVQYLPKFLPAICSYAKPSRPPSDRSMAIGCLGELAQELGGGIADHWSTVFYPAAIAGLADSDASVKRNAAFCVGVCCEGLGSAIAPQYGSILQALSPLFSVDITEGDTAAACIDNASAAVARMIVASPSHVPLNLVLPVLLKALPLKNDMSENETVYNCLFGLLEQNQPDLMANRHQLRLIFAEAASDDSNVDDEIKGKLRQALQSLS</sequence>
<dbReference type="AlphaFoldDB" id="A0ABD3SQI5"/>
<dbReference type="GO" id="GO:0005737">
    <property type="term" value="C:cytoplasm"/>
    <property type="evidence" value="ECO:0007669"/>
    <property type="project" value="UniProtKB-SubCell"/>
</dbReference>
<keyword evidence="11" id="KW-1185">Reference proteome</keyword>
<evidence type="ECO:0000256" key="7">
    <source>
        <dbReference type="ARBA" id="ARBA00023242"/>
    </source>
</evidence>
<dbReference type="Pfam" id="PF13513">
    <property type="entry name" value="HEAT_EZ"/>
    <property type="match status" value="1"/>
</dbReference>
<evidence type="ECO:0000256" key="5">
    <source>
        <dbReference type="ARBA" id="ARBA00022737"/>
    </source>
</evidence>
<dbReference type="InterPro" id="IPR001494">
    <property type="entry name" value="Importin-beta_N"/>
</dbReference>
<evidence type="ECO:0000256" key="3">
    <source>
        <dbReference type="ARBA" id="ARBA00022448"/>
    </source>
</evidence>
<dbReference type="SUPFAM" id="SSF48371">
    <property type="entry name" value="ARM repeat"/>
    <property type="match status" value="2"/>
</dbReference>
<keyword evidence="6" id="KW-0653">Protein transport</keyword>
<evidence type="ECO:0000256" key="2">
    <source>
        <dbReference type="ARBA" id="ARBA00004496"/>
    </source>
</evidence>
<evidence type="ECO:0000259" key="9">
    <source>
        <dbReference type="PROSITE" id="PS50166"/>
    </source>
</evidence>
<dbReference type="EMBL" id="JALLPB020000013">
    <property type="protein sequence ID" value="KAL3826862.1"/>
    <property type="molecule type" value="Genomic_DNA"/>
</dbReference>
<dbReference type="SMART" id="SM00913">
    <property type="entry name" value="IBN_N"/>
    <property type="match status" value="1"/>
</dbReference>
<dbReference type="Pfam" id="PF03810">
    <property type="entry name" value="IBN_N"/>
    <property type="match status" value="1"/>
</dbReference>
<gene>
    <name evidence="10" type="ORF">ACHAXA_005704</name>
</gene>
<comment type="caution">
    <text evidence="10">The sequence shown here is derived from an EMBL/GenBank/DDBJ whole genome shotgun (WGS) entry which is preliminary data.</text>
</comment>
<protein>
    <recommendedName>
        <fullName evidence="9">Importin N-terminal domain-containing protein</fullName>
    </recommendedName>
</protein>
<keyword evidence="4" id="KW-0963">Cytoplasm</keyword>
<dbReference type="PROSITE" id="PS50166">
    <property type="entry name" value="IMPORTIN_B_NT"/>
    <property type="match status" value="1"/>
</dbReference>
<accession>A0ABD3SQI5</accession>
<dbReference type="InterPro" id="IPR011989">
    <property type="entry name" value="ARM-like"/>
</dbReference>
<keyword evidence="5" id="KW-0677">Repeat</keyword>
<dbReference type="Proteomes" id="UP001530377">
    <property type="component" value="Unassembled WGS sequence"/>
</dbReference>
<proteinExistence type="predicted"/>
<dbReference type="GO" id="GO:0015031">
    <property type="term" value="P:protein transport"/>
    <property type="evidence" value="ECO:0007669"/>
    <property type="project" value="UniProtKB-KW"/>
</dbReference>
<evidence type="ECO:0000256" key="4">
    <source>
        <dbReference type="ARBA" id="ARBA00022490"/>
    </source>
</evidence>
<evidence type="ECO:0000313" key="11">
    <source>
        <dbReference type="Proteomes" id="UP001530377"/>
    </source>
</evidence>